<reference evidence="17 18" key="1">
    <citation type="submission" date="2019-06" db="EMBL/GenBank/DDBJ databases">
        <title>Persicimonas caeni gen. nov., sp. nov., a predatory bacterium isolated from solar saltern.</title>
        <authorList>
            <person name="Wang S."/>
        </authorList>
    </citation>
    <scope>NUCLEOTIDE SEQUENCE [LARGE SCALE GENOMIC DNA]</scope>
    <source>
        <strain evidence="17 18">YN101</strain>
    </source>
</reference>
<dbReference type="Gene3D" id="3.40.50.2300">
    <property type="match status" value="1"/>
</dbReference>
<keyword evidence="18" id="KW-1185">Reference proteome</keyword>
<feature type="domain" description="PAS" evidence="15">
    <location>
        <begin position="32"/>
        <end position="102"/>
    </location>
</feature>
<evidence type="ECO:0000259" key="16">
    <source>
        <dbReference type="PROSITE" id="PS50113"/>
    </source>
</evidence>
<dbReference type="Gene3D" id="3.30.450.20">
    <property type="entry name" value="PAS domain"/>
    <property type="match status" value="1"/>
</dbReference>
<dbReference type="InterPro" id="IPR004358">
    <property type="entry name" value="Sig_transdc_His_kin-like_C"/>
</dbReference>
<dbReference type="SUPFAM" id="SSF55785">
    <property type="entry name" value="PYP-like sensor domain (PAS domain)"/>
    <property type="match status" value="1"/>
</dbReference>
<dbReference type="InterPro" id="IPR036890">
    <property type="entry name" value="HATPase_C_sf"/>
</dbReference>
<dbReference type="NCBIfam" id="TIGR00229">
    <property type="entry name" value="sensory_box"/>
    <property type="match status" value="1"/>
</dbReference>
<dbReference type="InterPro" id="IPR036097">
    <property type="entry name" value="HisK_dim/P_sf"/>
</dbReference>
<evidence type="ECO:0000256" key="7">
    <source>
        <dbReference type="ARBA" id="ARBA00022840"/>
    </source>
</evidence>
<protein>
    <recommendedName>
        <fullName evidence="10">Sensor protein FixL</fullName>
        <ecNumber evidence="2">2.7.13.3</ecNumber>
    </recommendedName>
</protein>
<keyword evidence="6" id="KW-0418">Kinase</keyword>
<dbReference type="PANTHER" id="PTHR43065:SF42">
    <property type="entry name" value="TWO-COMPONENT SENSOR PPRA"/>
    <property type="match status" value="1"/>
</dbReference>
<evidence type="ECO:0000256" key="12">
    <source>
        <dbReference type="SAM" id="Coils"/>
    </source>
</evidence>
<evidence type="ECO:0000256" key="9">
    <source>
        <dbReference type="ARBA" id="ARBA00059827"/>
    </source>
</evidence>
<dbReference type="Gene3D" id="1.10.287.130">
    <property type="match status" value="1"/>
</dbReference>
<feature type="domain" description="PAC" evidence="16">
    <location>
        <begin position="100"/>
        <end position="159"/>
    </location>
</feature>
<evidence type="ECO:0000256" key="1">
    <source>
        <dbReference type="ARBA" id="ARBA00000085"/>
    </source>
</evidence>
<dbReference type="SMART" id="SM00448">
    <property type="entry name" value="REC"/>
    <property type="match status" value="1"/>
</dbReference>
<dbReference type="Gene3D" id="3.30.565.10">
    <property type="entry name" value="Histidine kinase-like ATPase, C-terminal domain"/>
    <property type="match status" value="1"/>
</dbReference>
<dbReference type="InterPro" id="IPR011006">
    <property type="entry name" value="CheY-like_superfamily"/>
</dbReference>
<evidence type="ECO:0000256" key="2">
    <source>
        <dbReference type="ARBA" id="ARBA00012438"/>
    </source>
</evidence>
<dbReference type="FunFam" id="3.30.450.20:FF:000060">
    <property type="entry name" value="Sensor protein FixL"/>
    <property type="match status" value="1"/>
</dbReference>
<keyword evidence="5" id="KW-0547">Nucleotide-binding</keyword>
<evidence type="ECO:0000256" key="6">
    <source>
        <dbReference type="ARBA" id="ARBA00022777"/>
    </source>
</evidence>
<dbReference type="InterPro" id="IPR000700">
    <property type="entry name" value="PAS-assoc_C"/>
</dbReference>
<dbReference type="Pfam" id="PF02518">
    <property type="entry name" value="HATPase_c"/>
    <property type="match status" value="1"/>
</dbReference>
<dbReference type="SUPFAM" id="SSF52172">
    <property type="entry name" value="CheY-like"/>
    <property type="match status" value="1"/>
</dbReference>
<dbReference type="InterPro" id="IPR005467">
    <property type="entry name" value="His_kinase_dom"/>
</dbReference>
<dbReference type="InterPro" id="IPR035965">
    <property type="entry name" value="PAS-like_dom_sf"/>
</dbReference>
<dbReference type="SMART" id="SM00388">
    <property type="entry name" value="HisKA"/>
    <property type="match status" value="1"/>
</dbReference>
<keyword evidence="7" id="KW-0067">ATP-binding</keyword>
<dbReference type="PROSITE" id="PS50112">
    <property type="entry name" value="PAS"/>
    <property type="match status" value="1"/>
</dbReference>
<dbReference type="InterPro" id="IPR003661">
    <property type="entry name" value="HisK_dim/P_dom"/>
</dbReference>
<dbReference type="AlphaFoldDB" id="A0A4Y6PVR6"/>
<dbReference type="PROSITE" id="PS50113">
    <property type="entry name" value="PAC"/>
    <property type="match status" value="1"/>
</dbReference>
<proteinExistence type="predicted"/>
<dbReference type="PANTHER" id="PTHR43065">
    <property type="entry name" value="SENSOR HISTIDINE KINASE"/>
    <property type="match status" value="1"/>
</dbReference>
<keyword evidence="3 11" id="KW-0597">Phosphoprotein</keyword>
<evidence type="ECO:0000259" key="15">
    <source>
        <dbReference type="PROSITE" id="PS50112"/>
    </source>
</evidence>
<dbReference type="InterPro" id="IPR000014">
    <property type="entry name" value="PAS"/>
</dbReference>
<feature type="domain" description="Response regulatory" evidence="14">
    <location>
        <begin position="420"/>
        <end position="535"/>
    </location>
</feature>
<dbReference type="CDD" id="cd00130">
    <property type="entry name" value="PAS"/>
    <property type="match status" value="1"/>
</dbReference>
<evidence type="ECO:0000256" key="3">
    <source>
        <dbReference type="ARBA" id="ARBA00022553"/>
    </source>
</evidence>
<evidence type="ECO:0000259" key="13">
    <source>
        <dbReference type="PROSITE" id="PS50109"/>
    </source>
</evidence>
<dbReference type="CDD" id="cd00082">
    <property type="entry name" value="HisKA"/>
    <property type="match status" value="1"/>
</dbReference>
<dbReference type="InterPro" id="IPR013767">
    <property type="entry name" value="PAS_fold"/>
</dbReference>
<evidence type="ECO:0000313" key="18">
    <source>
        <dbReference type="Proteomes" id="UP000315995"/>
    </source>
</evidence>
<dbReference type="GO" id="GO:0006355">
    <property type="term" value="P:regulation of DNA-templated transcription"/>
    <property type="evidence" value="ECO:0007669"/>
    <property type="project" value="InterPro"/>
</dbReference>
<evidence type="ECO:0000256" key="4">
    <source>
        <dbReference type="ARBA" id="ARBA00022679"/>
    </source>
</evidence>
<name>A0A4Y6PVR6_PERCE</name>
<feature type="coiled-coil region" evidence="12">
    <location>
        <begin position="15"/>
        <end position="42"/>
    </location>
</feature>
<accession>A0A4Y6PVR6</accession>
<dbReference type="SMART" id="SM00387">
    <property type="entry name" value="HATPase_c"/>
    <property type="match status" value="1"/>
</dbReference>
<keyword evidence="8" id="KW-0902">Two-component regulatory system</keyword>
<sequence>MAEPSDQNCSTEGREQQLEARIAELEAKLEESEEHTRAILNTAVDGIITIDEHGLIEQFNKAAEQIFGYRAEEVIGENVKILMPSPYREEHDGYIERYLRTGEARIIGIGREVEGQRKDGSVFPMELGVGEMNFGGETKFTGFVHDISDRRELEERVRRSERMEALGQLAGGIAHDFNNVLTIVNSYTYTSMAHDDLAPELEHYLSKIKDAAERGARLTRQLLAFSPEQIGEPRVLDLNEVIREIKGLARSIIEEDIEFEVRLESDLPRVEVDPGQIEQVIMNLIVNARDAMPRGGRLNIRTHKAYLSPALRRSGYHPELSPGDYVLLIVEDTGVGMDEETRSHIFEPFFTTKPTGKGTGLGLATVYGIVQRYGGQICVESEPGEGSAFYIYFPLAESEAATWVTERVAQTRRESSGGETILLVEDEEDVREPLKLALEGRGYSVIEAKSGKNAIDVIDAYEGQIDLVLTDVIMPELSGVELVDHLAKEYPSMQSILVSGYSGEVLQRKEISPQRVRVAKPYDIDELASLVRDMLDEGRAS</sequence>
<dbReference type="Pfam" id="PF00072">
    <property type="entry name" value="Response_reg"/>
    <property type="match status" value="1"/>
</dbReference>
<evidence type="ECO:0000256" key="10">
    <source>
        <dbReference type="ARBA" id="ARBA00070616"/>
    </source>
</evidence>
<organism evidence="17 18">
    <name type="scientific">Persicimonas caeni</name>
    <dbReference type="NCBI Taxonomy" id="2292766"/>
    <lineage>
        <taxon>Bacteria</taxon>
        <taxon>Deltaproteobacteria</taxon>
        <taxon>Bradymonadales</taxon>
        <taxon>Bradymonadaceae</taxon>
        <taxon>Persicimonas</taxon>
    </lineage>
</organism>
<dbReference type="PRINTS" id="PR00344">
    <property type="entry name" value="BCTRLSENSOR"/>
</dbReference>
<keyword evidence="12" id="KW-0175">Coiled coil</keyword>
<evidence type="ECO:0000256" key="5">
    <source>
        <dbReference type="ARBA" id="ARBA00022741"/>
    </source>
</evidence>
<dbReference type="EMBL" id="CP041186">
    <property type="protein sequence ID" value="QDG52340.1"/>
    <property type="molecule type" value="Genomic_DNA"/>
</dbReference>
<feature type="modified residue" description="4-aspartylphosphate" evidence="11">
    <location>
        <position position="471"/>
    </location>
</feature>
<dbReference type="InterPro" id="IPR003594">
    <property type="entry name" value="HATPase_dom"/>
</dbReference>
<gene>
    <name evidence="17" type="ORF">FIV42_16815</name>
</gene>
<comment type="function">
    <text evidence="9">Putative oxygen sensor; modulates the activity of FixJ, a transcriptional activator of nitrogen fixation fixK gene. FixL probably acts as a kinase that phosphorylates FixJ.</text>
</comment>
<dbReference type="EC" id="2.7.13.3" evidence="2"/>
<dbReference type="OrthoDB" id="9806821at2"/>
<evidence type="ECO:0000259" key="14">
    <source>
        <dbReference type="PROSITE" id="PS50110"/>
    </source>
</evidence>
<evidence type="ECO:0000313" key="17">
    <source>
        <dbReference type="EMBL" id="QDG52340.1"/>
    </source>
</evidence>
<dbReference type="PROSITE" id="PS50109">
    <property type="entry name" value="HIS_KIN"/>
    <property type="match status" value="1"/>
</dbReference>
<dbReference type="SMART" id="SM00091">
    <property type="entry name" value="PAS"/>
    <property type="match status" value="1"/>
</dbReference>
<dbReference type="GO" id="GO:0005524">
    <property type="term" value="F:ATP binding"/>
    <property type="evidence" value="ECO:0007669"/>
    <property type="project" value="UniProtKB-KW"/>
</dbReference>
<evidence type="ECO:0000256" key="11">
    <source>
        <dbReference type="PROSITE-ProRule" id="PRU00169"/>
    </source>
</evidence>
<accession>A0A5B8Y6K2</accession>
<dbReference type="RefSeq" id="WP_141198812.1">
    <property type="nucleotide sequence ID" value="NZ_CP041186.1"/>
</dbReference>
<dbReference type="SUPFAM" id="SSF55874">
    <property type="entry name" value="ATPase domain of HSP90 chaperone/DNA topoisomerase II/histidine kinase"/>
    <property type="match status" value="1"/>
</dbReference>
<feature type="domain" description="Histidine kinase" evidence="13">
    <location>
        <begin position="172"/>
        <end position="397"/>
    </location>
</feature>
<evidence type="ECO:0000256" key="8">
    <source>
        <dbReference type="ARBA" id="ARBA00023012"/>
    </source>
</evidence>
<comment type="catalytic activity">
    <reaction evidence="1">
        <text>ATP + protein L-histidine = ADP + protein N-phospho-L-histidine.</text>
        <dbReference type="EC" id="2.7.13.3"/>
    </reaction>
</comment>
<dbReference type="InterPro" id="IPR001789">
    <property type="entry name" value="Sig_transdc_resp-reg_receiver"/>
</dbReference>
<dbReference type="GO" id="GO:0000155">
    <property type="term" value="F:phosphorelay sensor kinase activity"/>
    <property type="evidence" value="ECO:0007669"/>
    <property type="project" value="InterPro"/>
</dbReference>
<keyword evidence="4" id="KW-0808">Transferase</keyword>
<dbReference type="Pfam" id="PF00989">
    <property type="entry name" value="PAS"/>
    <property type="match status" value="1"/>
</dbReference>
<dbReference type="Proteomes" id="UP000315995">
    <property type="component" value="Chromosome"/>
</dbReference>
<dbReference type="PROSITE" id="PS50110">
    <property type="entry name" value="RESPONSE_REGULATORY"/>
    <property type="match status" value="1"/>
</dbReference>
<dbReference type="SUPFAM" id="SSF47384">
    <property type="entry name" value="Homodimeric domain of signal transducing histidine kinase"/>
    <property type="match status" value="1"/>
</dbReference>